<evidence type="ECO:0000313" key="1">
    <source>
        <dbReference type="EMBL" id="CAE7399154.1"/>
    </source>
</evidence>
<sequence length="371" mass="43311">MSRYDFQSQQLPTRRNCKSRLRAAVWCIEKGLQYRGYFDEDEEKVLQRFRQVKGGPYYAAVLDSQSHFQKFVDLYSKDKSVKWMKENYLDLYSKDKSVKWMKENYLKGMIEWCHGQVQDPREPRVQEETAVRSVAEPWCAEDDRQAVTQEEAEELAQIAWEAYEKFSEAGDGRSEAGEEARSEEAEGYPASFLRGMPLNIALLRELIETEDFRRLIKQFDPSRSSSALARWQHLMRWCSITDPRLRFAHDRVSSKFRQPPHTGLLVENLAEGFLAGKARPEDLTPMVAMVWHDAWYVVMGNRRRKALQLFVQGHGPWPSPSQVPQVRIILHVFPFHHIENDDARTALRLKALEAMDSCDSGLSAAMRRRRY</sequence>
<comment type="caution">
    <text evidence="1">The sequence shown here is derived from an EMBL/GenBank/DDBJ whole genome shotgun (WGS) entry which is preliminary data.</text>
</comment>
<protein>
    <submittedName>
        <fullName evidence="1">Uncharacterized protein</fullName>
    </submittedName>
</protein>
<dbReference type="EMBL" id="CAJNDS010002262">
    <property type="protein sequence ID" value="CAE7399154.1"/>
    <property type="molecule type" value="Genomic_DNA"/>
</dbReference>
<accession>A0A812QQM7</accession>
<keyword evidence="2" id="KW-1185">Reference proteome</keyword>
<name>A0A812QQM7_9DINO</name>
<dbReference type="AlphaFoldDB" id="A0A812QQM7"/>
<proteinExistence type="predicted"/>
<reference evidence="1" key="1">
    <citation type="submission" date="2021-02" db="EMBL/GenBank/DDBJ databases">
        <authorList>
            <person name="Dougan E. K."/>
            <person name="Rhodes N."/>
            <person name="Thang M."/>
            <person name="Chan C."/>
        </authorList>
    </citation>
    <scope>NUCLEOTIDE SEQUENCE</scope>
</reference>
<evidence type="ECO:0000313" key="2">
    <source>
        <dbReference type="Proteomes" id="UP000604046"/>
    </source>
</evidence>
<gene>
    <name evidence="1" type="ORF">SNAT2548_LOCUS21731</name>
</gene>
<organism evidence="1 2">
    <name type="scientific">Symbiodinium natans</name>
    <dbReference type="NCBI Taxonomy" id="878477"/>
    <lineage>
        <taxon>Eukaryota</taxon>
        <taxon>Sar</taxon>
        <taxon>Alveolata</taxon>
        <taxon>Dinophyceae</taxon>
        <taxon>Suessiales</taxon>
        <taxon>Symbiodiniaceae</taxon>
        <taxon>Symbiodinium</taxon>
    </lineage>
</organism>
<dbReference type="Proteomes" id="UP000604046">
    <property type="component" value="Unassembled WGS sequence"/>
</dbReference>